<name>A0A240EEW4_9GAMM</name>
<dbReference type="Pfam" id="PF16220">
    <property type="entry name" value="DUF4880"/>
    <property type="match status" value="1"/>
</dbReference>
<dbReference type="Gene3D" id="2.60.120.1440">
    <property type="match status" value="1"/>
</dbReference>
<evidence type="ECO:0000313" key="3">
    <source>
        <dbReference type="EMBL" id="SNX46719.1"/>
    </source>
</evidence>
<evidence type="ECO:0000259" key="1">
    <source>
        <dbReference type="Pfam" id="PF04773"/>
    </source>
</evidence>
<feature type="domain" description="FecR protein" evidence="1">
    <location>
        <begin position="124"/>
        <end position="217"/>
    </location>
</feature>
<dbReference type="AlphaFoldDB" id="A0A240EEW4"/>
<reference evidence="4" key="1">
    <citation type="submission" date="2016-09" db="EMBL/GenBank/DDBJ databases">
        <authorList>
            <person name="Varghese N."/>
            <person name="Submissions S."/>
        </authorList>
    </citation>
    <scope>NUCLEOTIDE SEQUENCE [LARGE SCALE GENOMIC DNA]</scope>
    <source>
        <strain evidence="4">ANC 4466</strain>
    </source>
</reference>
<accession>A0A240EEW4</accession>
<dbReference type="PANTHER" id="PTHR30273:SF2">
    <property type="entry name" value="PROTEIN FECR"/>
    <property type="match status" value="1"/>
</dbReference>
<evidence type="ECO:0000259" key="2">
    <source>
        <dbReference type="Pfam" id="PF16220"/>
    </source>
</evidence>
<dbReference type="OrthoDB" id="1099576at2"/>
<dbReference type="InterPro" id="IPR032623">
    <property type="entry name" value="FecR_N"/>
</dbReference>
<dbReference type="GO" id="GO:0016989">
    <property type="term" value="F:sigma factor antagonist activity"/>
    <property type="evidence" value="ECO:0007669"/>
    <property type="project" value="TreeGrafter"/>
</dbReference>
<organism evidence="3 4">
    <name type="scientific">Acinetobacter puyangensis</name>
    <dbReference type="NCBI Taxonomy" id="1096779"/>
    <lineage>
        <taxon>Bacteria</taxon>
        <taxon>Pseudomonadati</taxon>
        <taxon>Pseudomonadota</taxon>
        <taxon>Gammaproteobacteria</taxon>
        <taxon>Moraxellales</taxon>
        <taxon>Moraxellaceae</taxon>
        <taxon>Acinetobacter</taxon>
    </lineage>
</organism>
<dbReference type="Pfam" id="PF04773">
    <property type="entry name" value="FecR"/>
    <property type="match status" value="1"/>
</dbReference>
<dbReference type="PANTHER" id="PTHR30273">
    <property type="entry name" value="PERIPLASMIC SIGNAL SENSOR AND SIGMA FACTOR ACTIVATOR FECR-RELATED"/>
    <property type="match status" value="1"/>
</dbReference>
<keyword evidence="4" id="KW-1185">Reference proteome</keyword>
<dbReference type="InterPro" id="IPR012373">
    <property type="entry name" value="Ferrdict_sens_TM"/>
</dbReference>
<dbReference type="RefSeq" id="WP_097080450.1">
    <property type="nucleotide sequence ID" value="NZ_BAABHT010000021.1"/>
</dbReference>
<sequence length="334" mass="38633">MSNKSLFPDQSHQIPIHISQQATEWYVKLQADNVTEQDFIAFERWLNINTLHQQAWQRLEDFGLSLAHIKHPLLQPALSAIEPSQSSKQAYTLKSILWLMLFGSSMFGLYHAQQQQLWQQWQADYKTRTGEQRHITLADGSQIILNTNTAINIIYDDKQRRIELIKGEIHIDVLTDTKHRPFSVHNRDGVMQDIGTTFNVRQYDDHSVLAVSEGEVKITTQHSKQVAHLLANQQIVFSKTAIQNIQALDRIYTAWTKGTLNVYKMPLPQFLNELNRYHHGSIGYDKNIQHLEVSGVFPVQDSEKVLQALQHGLPIKLNSQFFYWTKISLQDDQP</sequence>
<dbReference type="Proteomes" id="UP000219042">
    <property type="component" value="Unassembled WGS sequence"/>
</dbReference>
<dbReference type="InterPro" id="IPR006860">
    <property type="entry name" value="FecR"/>
</dbReference>
<dbReference type="EMBL" id="OANT01000017">
    <property type="protein sequence ID" value="SNX46719.1"/>
    <property type="molecule type" value="Genomic_DNA"/>
</dbReference>
<feature type="domain" description="FecR N-terminal" evidence="2">
    <location>
        <begin position="20"/>
        <end position="61"/>
    </location>
</feature>
<proteinExistence type="predicted"/>
<gene>
    <name evidence="3" type="ORF">SAMN05421731_1174</name>
</gene>
<protein>
    <submittedName>
        <fullName evidence="3">FecR family protein</fullName>
    </submittedName>
</protein>
<evidence type="ECO:0000313" key="4">
    <source>
        <dbReference type="Proteomes" id="UP000219042"/>
    </source>
</evidence>
<dbReference type="PIRSF" id="PIRSF018266">
    <property type="entry name" value="FecR"/>
    <property type="match status" value="1"/>
</dbReference>
<dbReference type="Gene3D" id="3.55.50.30">
    <property type="match status" value="1"/>
</dbReference>